<keyword evidence="1" id="KW-0812">Transmembrane</keyword>
<feature type="transmembrane region" description="Helical" evidence="1">
    <location>
        <begin position="444"/>
        <end position="465"/>
    </location>
</feature>
<keyword evidence="1" id="KW-0472">Membrane</keyword>
<evidence type="ECO:0000313" key="3">
    <source>
        <dbReference type="Proteomes" id="UP000178606"/>
    </source>
</evidence>
<feature type="transmembrane region" description="Helical" evidence="1">
    <location>
        <begin position="212"/>
        <end position="235"/>
    </location>
</feature>
<dbReference type="PANTHER" id="PTHR43471">
    <property type="entry name" value="ABC TRANSPORTER PERMEASE"/>
    <property type="match status" value="1"/>
</dbReference>
<dbReference type="Pfam" id="PF12679">
    <property type="entry name" value="ABC2_membrane_2"/>
    <property type="match status" value="1"/>
</dbReference>
<name>A0A1F6CIE8_HANXR</name>
<keyword evidence="1" id="KW-1133">Transmembrane helix</keyword>
<feature type="transmembrane region" description="Helical" evidence="1">
    <location>
        <begin position="359"/>
        <end position="376"/>
    </location>
</feature>
<feature type="transmembrane region" description="Helical" evidence="1">
    <location>
        <begin position="20"/>
        <end position="38"/>
    </location>
</feature>
<accession>A0A1F6CIE8</accession>
<comment type="caution">
    <text evidence="2">The sequence shown here is derived from an EMBL/GenBank/DDBJ whole genome shotgun (WGS) entry which is preliminary data.</text>
</comment>
<proteinExistence type="predicted"/>
<dbReference type="AlphaFoldDB" id="A0A1F6CIE8"/>
<evidence type="ECO:0000256" key="1">
    <source>
        <dbReference type="SAM" id="Phobius"/>
    </source>
</evidence>
<dbReference type="GO" id="GO:0005886">
    <property type="term" value="C:plasma membrane"/>
    <property type="evidence" value="ECO:0007669"/>
    <property type="project" value="UniProtKB-SubCell"/>
</dbReference>
<dbReference type="GO" id="GO:0140359">
    <property type="term" value="F:ABC-type transporter activity"/>
    <property type="evidence" value="ECO:0007669"/>
    <property type="project" value="InterPro"/>
</dbReference>
<feature type="transmembrane region" description="Helical" evidence="1">
    <location>
        <begin position="247"/>
        <end position="266"/>
    </location>
</feature>
<protein>
    <recommendedName>
        <fullName evidence="4">ABC transporter permease</fullName>
    </recommendedName>
</protein>
<gene>
    <name evidence="2" type="ORF">A3F84_14365</name>
</gene>
<organism evidence="2 3">
    <name type="scientific">Handelsmanbacteria sp. (strain RIFCSPLOWO2_12_FULL_64_10)</name>
    <dbReference type="NCBI Taxonomy" id="1817868"/>
    <lineage>
        <taxon>Bacteria</taxon>
        <taxon>Candidatus Handelsmaniibacteriota</taxon>
    </lineage>
</organism>
<dbReference type="EMBL" id="MFKF01000240">
    <property type="protein sequence ID" value="OGG49016.1"/>
    <property type="molecule type" value="Genomic_DNA"/>
</dbReference>
<dbReference type="PANTHER" id="PTHR43471:SF1">
    <property type="entry name" value="ABC TRANSPORTER PERMEASE PROTEIN NOSY-RELATED"/>
    <property type="match status" value="1"/>
</dbReference>
<dbReference type="Proteomes" id="UP000178606">
    <property type="component" value="Unassembled WGS sequence"/>
</dbReference>
<evidence type="ECO:0008006" key="4">
    <source>
        <dbReference type="Google" id="ProtNLM"/>
    </source>
</evidence>
<feature type="transmembrane region" description="Helical" evidence="1">
    <location>
        <begin position="172"/>
        <end position="200"/>
    </location>
</feature>
<sequence length="471" mass="53111">MFGRLVRKELLHHLLDFRFIVVFTLCALLSALSVYVGGRNYGRRLQEYGEVSESTRQALQKTSLSKGRLWDLTWVGIRWHRRPEVLSPVVYGLSGALGQEVNIKYQQPSEFEASPFETDPTYALFEVLDLAYIVKVCMSLAVLLFTFDAICGEKEGGTLRLYASFPVSRSRLALAKLVGCTVAIWAPFVFSFLLVSLALAISPGMGLQAADWGRMIALTGVFGLYLTVFAAFGLWGSALTHRRMTAFLALLSLWAVWVFVVPNLAVDIGRRLAPAGSSFDLQKQVGTMHWETRLNQASEKRTYYQRNPVKDWSALSTADRQVIQDALSKIESRWDAEYHARLGDMQKERRNRLRRQQRIAVFLMAISPLGAVSYASTDLARTGFMQQERIEDAVNAYLISLSQYVQEKTRMALGRTFEGVDLTDFVWFTYQDNDSLGQCLSRNAFHILNLALLAVLGFAGAYVAVLRYDVR</sequence>
<evidence type="ECO:0000313" key="2">
    <source>
        <dbReference type="EMBL" id="OGG49016.1"/>
    </source>
</evidence>
<feature type="transmembrane region" description="Helical" evidence="1">
    <location>
        <begin position="132"/>
        <end position="152"/>
    </location>
</feature>
<reference evidence="2 3" key="1">
    <citation type="journal article" date="2016" name="Nat. Commun.">
        <title>Thousands of microbial genomes shed light on interconnected biogeochemical processes in an aquifer system.</title>
        <authorList>
            <person name="Anantharaman K."/>
            <person name="Brown C.T."/>
            <person name="Hug L.A."/>
            <person name="Sharon I."/>
            <person name="Castelle C.J."/>
            <person name="Probst A.J."/>
            <person name="Thomas B.C."/>
            <person name="Singh A."/>
            <person name="Wilkins M.J."/>
            <person name="Karaoz U."/>
            <person name="Brodie E.L."/>
            <person name="Williams K.H."/>
            <person name="Hubbard S.S."/>
            <person name="Banfield J.F."/>
        </authorList>
    </citation>
    <scope>NUCLEOTIDE SEQUENCE [LARGE SCALE GENOMIC DNA]</scope>
    <source>
        <strain evidence="3">RIFCSPLOWO2_12_FULL_64_10</strain>
    </source>
</reference>